<dbReference type="PANTHER" id="PTHR43791">
    <property type="entry name" value="PERMEASE-RELATED"/>
    <property type="match status" value="1"/>
</dbReference>
<dbReference type="Proteomes" id="UP000030752">
    <property type="component" value="Unassembled WGS sequence"/>
</dbReference>
<evidence type="ECO:0000256" key="5">
    <source>
        <dbReference type="ARBA" id="ARBA00023136"/>
    </source>
</evidence>
<dbReference type="GO" id="GO:0016020">
    <property type="term" value="C:membrane"/>
    <property type="evidence" value="ECO:0007669"/>
    <property type="project" value="UniProtKB-SubCell"/>
</dbReference>
<dbReference type="InterPro" id="IPR011701">
    <property type="entry name" value="MFS"/>
</dbReference>
<gene>
    <name evidence="8" type="ORF">HMPREF1541_02022</name>
</gene>
<feature type="transmembrane region" description="Helical" evidence="6">
    <location>
        <begin position="148"/>
        <end position="167"/>
    </location>
</feature>
<comment type="subcellular location">
    <subcellularLocation>
        <location evidence="1">Membrane</location>
        <topology evidence="1">Multi-pass membrane protein</topology>
    </subcellularLocation>
</comment>
<feature type="transmembrane region" description="Helical" evidence="6">
    <location>
        <begin position="317"/>
        <end position="337"/>
    </location>
</feature>
<dbReference type="PANTHER" id="PTHR43791:SF52">
    <property type="entry name" value="TRANSPORTER, PUTATIVE (AFU_ORTHOLOGUE AFUA_1G11820)-RELATED"/>
    <property type="match status" value="1"/>
</dbReference>
<evidence type="ECO:0000256" key="4">
    <source>
        <dbReference type="ARBA" id="ARBA00022989"/>
    </source>
</evidence>
<dbReference type="OrthoDB" id="19923at2759"/>
<keyword evidence="2" id="KW-0813">Transport</keyword>
<sequence length="547" mass="61233">MSDDKITDSKEVEDAVAEKDAHEEAMAQMKALTESSGISEKRLLLKTDLHVVPILFLLFLCAFIDRINIGNARIQGLESDLNMSGSDYNVALFTFFILYILLEVPCNILLKKMRPSIFLPSIILAWGVVTICQGLTRSFGGLVACRVIIGGLEAGFFPGSVYLITMFYRRHELQWRMNLFFSASIIAGAFSGLLAYAIAHMAGISGYGGWRWIFILEGLATVLVAFASYWLVPDWPETAKFYTEEERAFWIRRLALDSEDATMSRWDKRTARRVFGDVKIWLGTFMYMGIVTTGYSGSFFVPTILRQLGWTSIRAQVMSIPIFIVATVLALSAALLSDRIKHRFGFIIGGCCVATIGYVILLCMHQVQVGVRYFAVFLVVGGGYIAQPIVLVWLGNNLSGHYKRGVGAALQVGLGNIGGIVASNIFIQSQAPEYPLGFGMALGMIWLCVFTACAFALYLLRENRLRDKGRRDHRYEEPEDERNNMGDDCKSGLCLSYLHLCNMREDMLTLDDARSQLSLYVVRSECGAARCLKYTASKWAQDQRSRR</sequence>
<dbReference type="EMBL" id="KB822718">
    <property type="protein sequence ID" value="ETN42864.1"/>
    <property type="molecule type" value="Genomic_DNA"/>
</dbReference>
<evidence type="ECO:0000313" key="8">
    <source>
        <dbReference type="EMBL" id="ETN42864.1"/>
    </source>
</evidence>
<feature type="transmembrane region" description="Helical" evidence="6">
    <location>
        <begin position="49"/>
        <end position="69"/>
    </location>
</feature>
<feature type="transmembrane region" description="Helical" evidence="6">
    <location>
        <begin position="179"/>
        <end position="198"/>
    </location>
</feature>
<evidence type="ECO:0000256" key="6">
    <source>
        <dbReference type="SAM" id="Phobius"/>
    </source>
</evidence>
<dbReference type="GO" id="GO:0022857">
    <property type="term" value="F:transmembrane transporter activity"/>
    <property type="evidence" value="ECO:0007669"/>
    <property type="project" value="InterPro"/>
</dbReference>
<dbReference type="eggNOG" id="KOG2533">
    <property type="taxonomic scope" value="Eukaryota"/>
</dbReference>
<proteinExistence type="predicted"/>
<feature type="transmembrane region" description="Helical" evidence="6">
    <location>
        <begin position="373"/>
        <end position="394"/>
    </location>
</feature>
<dbReference type="PROSITE" id="PS50850">
    <property type="entry name" value="MFS"/>
    <property type="match status" value="1"/>
</dbReference>
<organism evidence="8 9">
    <name type="scientific">Cyphellophora europaea (strain CBS 101466)</name>
    <name type="common">Phialophora europaea</name>
    <dbReference type="NCBI Taxonomy" id="1220924"/>
    <lineage>
        <taxon>Eukaryota</taxon>
        <taxon>Fungi</taxon>
        <taxon>Dikarya</taxon>
        <taxon>Ascomycota</taxon>
        <taxon>Pezizomycotina</taxon>
        <taxon>Eurotiomycetes</taxon>
        <taxon>Chaetothyriomycetidae</taxon>
        <taxon>Chaetothyriales</taxon>
        <taxon>Cyphellophoraceae</taxon>
        <taxon>Cyphellophora</taxon>
    </lineage>
</organism>
<evidence type="ECO:0000256" key="1">
    <source>
        <dbReference type="ARBA" id="ARBA00004141"/>
    </source>
</evidence>
<dbReference type="InParanoid" id="W2S4K4"/>
<dbReference type="Gene3D" id="1.20.1250.20">
    <property type="entry name" value="MFS general substrate transporter like domains"/>
    <property type="match status" value="2"/>
</dbReference>
<evidence type="ECO:0000256" key="3">
    <source>
        <dbReference type="ARBA" id="ARBA00022692"/>
    </source>
</evidence>
<accession>W2S4K4</accession>
<dbReference type="FunFam" id="1.20.1250.20:FF:000068">
    <property type="entry name" value="MFS general substrate transporter"/>
    <property type="match status" value="1"/>
</dbReference>
<dbReference type="GeneID" id="19969361"/>
<feature type="transmembrane region" description="Helical" evidence="6">
    <location>
        <begin position="210"/>
        <end position="232"/>
    </location>
</feature>
<dbReference type="InterPro" id="IPR036259">
    <property type="entry name" value="MFS_trans_sf"/>
</dbReference>
<feature type="domain" description="Major facilitator superfamily (MFS) profile" evidence="7">
    <location>
        <begin position="51"/>
        <end position="464"/>
    </location>
</feature>
<keyword evidence="3 6" id="KW-0812">Transmembrane</keyword>
<feature type="transmembrane region" description="Helical" evidence="6">
    <location>
        <begin position="89"/>
        <end position="110"/>
    </location>
</feature>
<feature type="transmembrane region" description="Helical" evidence="6">
    <location>
        <begin position="406"/>
        <end position="427"/>
    </location>
</feature>
<feature type="transmembrane region" description="Helical" evidence="6">
    <location>
        <begin position="439"/>
        <end position="460"/>
    </location>
</feature>
<dbReference type="AlphaFoldDB" id="W2S4K4"/>
<name>W2S4K4_CYPE1</name>
<protein>
    <recommendedName>
        <fullName evidence="7">Major facilitator superfamily (MFS) profile domain-containing protein</fullName>
    </recommendedName>
</protein>
<dbReference type="FunFam" id="1.20.1250.20:FF:000034">
    <property type="entry name" value="MFS general substrate transporter"/>
    <property type="match status" value="1"/>
</dbReference>
<keyword evidence="9" id="KW-1185">Reference proteome</keyword>
<dbReference type="VEuPathDB" id="FungiDB:HMPREF1541_02022"/>
<keyword evidence="4 6" id="KW-1133">Transmembrane helix</keyword>
<dbReference type="RefSeq" id="XP_008714600.1">
    <property type="nucleotide sequence ID" value="XM_008716378.1"/>
</dbReference>
<reference evidence="8 9" key="1">
    <citation type="submission" date="2013-03" db="EMBL/GenBank/DDBJ databases">
        <title>The Genome Sequence of Phialophora europaea CBS 101466.</title>
        <authorList>
            <consortium name="The Broad Institute Genomics Platform"/>
            <person name="Cuomo C."/>
            <person name="de Hoog S."/>
            <person name="Gorbushina A."/>
            <person name="Walker B."/>
            <person name="Young S.K."/>
            <person name="Zeng Q."/>
            <person name="Gargeya S."/>
            <person name="Fitzgerald M."/>
            <person name="Haas B."/>
            <person name="Abouelleil A."/>
            <person name="Allen A.W."/>
            <person name="Alvarado L."/>
            <person name="Arachchi H.M."/>
            <person name="Berlin A.M."/>
            <person name="Chapman S.B."/>
            <person name="Gainer-Dewar J."/>
            <person name="Goldberg J."/>
            <person name="Griggs A."/>
            <person name="Gujja S."/>
            <person name="Hansen M."/>
            <person name="Howarth C."/>
            <person name="Imamovic A."/>
            <person name="Ireland A."/>
            <person name="Larimer J."/>
            <person name="McCowan C."/>
            <person name="Murphy C."/>
            <person name="Pearson M."/>
            <person name="Poon T.W."/>
            <person name="Priest M."/>
            <person name="Roberts A."/>
            <person name="Saif S."/>
            <person name="Shea T."/>
            <person name="Sisk P."/>
            <person name="Sykes S."/>
            <person name="Wortman J."/>
            <person name="Nusbaum C."/>
            <person name="Birren B."/>
        </authorList>
    </citation>
    <scope>NUCLEOTIDE SEQUENCE [LARGE SCALE GENOMIC DNA]</scope>
    <source>
        <strain evidence="8 9">CBS 101466</strain>
    </source>
</reference>
<evidence type="ECO:0000259" key="7">
    <source>
        <dbReference type="PROSITE" id="PS50850"/>
    </source>
</evidence>
<dbReference type="HOGENOM" id="CLU_001265_0_1_1"/>
<evidence type="ECO:0000313" key="9">
    <source>
        <dbReference type="Proteomes" id="UP000030752"/>
    </source>
</evidence>
<evidence type="ECO:0000256" key="2">
    <source>
        <dbReference type="ARBA" id="ARBA00022448"/>
    </source>
</evidence>
<feature type="transmembrane region" description="Helical" evidence="6">
    <location>
        <begin position="344"/>
        <end position="367"/>
    </location>
</feature>
<feature type="transmembrane region" description="Helical" evidence="6">
    <location>
        <begin position="280"/>
        <end position="305"/>
    </location>
</feature>
<feature type="transmembrane region" description="Helical" evidence="6">
    <location>
        <begin position="117"/>
        <end position="136"/>
    </location>
</feature>
<dbReference type="InterPro" id="IPR020846">
    <property type="entry name" value="MFS_dom"/>
</dbReference>
<dbReference type="SUPFAM" id="SSF103473">
    <property type="entry name" value="MFS general substrate transporter"/>
    <property type="match status" value="1"/>
</dbReference>
<dbReference type="Pfam" id="PF07690">
    <property type="entry name" value="MFS_1"/>
    <property type="match status" value="1"/>
</dbReference>
<keyword evidence="5 6" id="KW-0472">Membrane</keyword>